<evidence type="ECO:0000313" key="3">
    <source>
        <dbReference type="Proteomes" id="UP000194606"/>
    </source>
</evidence>
<dbReference type="AlphaFoldDB" id="A0A252CAG0"/>
<gene>
    <name evidence="2" type="ORF">BZZ03_11180</name>
</gene>
<dbReference type="RefSeq" id="WP_086583327.1">
    <property type="nucleotide sequence ID" value="NZ_MUIZ01000014.1"/>
</dbReference>
<evidence type="ECO:0000313" key="2">
    <source>
        <dbReference type="EMBL" id="OUK02751.1"/>
    </source>
</evidence>
<organism evidence="2 3">
    <name type="scientific">Lactococcus petauri</name>
    <dbReference type="NCBI Taxonomy" id="1940789"/>
    <lineage>
        <taxon>Bacteria</taxon>
        <taxon>Bacillati</taxon>
        <taxon>Bacillota</taxon>
        <taxon>Bacilli</taxon>
        <taxon>Lactobacillales</taxon>
        <taxon>Streptococcaceae</taxon>
        <taxon>Lactococcus</taxon>
    </lineage>
</organism>
<feature type="domain" description="BRCT" evidence="1">
    <location>
        <begin position="6"/>
        <end position="59"/>
    </location>
</feature>
<comment type="caution">
    <text evidence="2">The sequence shown here is derived from an EMBL/GenBank/DDBJ whole genome shotgun (WGS) entry which is preliminary data.</text>
</comment>
<name>A0A252CAG0_9LACT</name>
<dbReference type="InterPro" id="IPR036420">
    <property type="entry name" value="BRCT_dom_sf"/>
</dbReference>
<sequence length="98" mass="11125">MLKDEYFVFTGTLTTMTRKQAQSIITGLKGHNQSSVTKKTTRLVIGYFPIDLIKGYYPSKKLLEAEEAVQSGQQIKIMSEKEFIEFIAQTFQLLSKGL</sequence>
<dbReference type="Pfam" id="PF00533">
    <property type="entry name" value="BRCT"/>
    <property type="match status" value="1"/>
</dbReference>
<dbReference type="SUPFAM" id="SSF52113">
    <property type="entry name" value="BRCT domain"/>
    <property type="match status" value="1"/>
</dbReference>
<dbReference type="Gene3D" id="3.40.50.10190">
    <property type="entry name" value="BRCT domain"/>
    <property type="match status" value="1"/>
</dbReference>
<accession>A0A252CAG0</accession>
<dbReference type="InterPro" id="IPR001357">
    <property type="entry name" value="BRCT_dom"/>
</dbReference>
<proteinExistence type="predicted"/>
<reference evidence="2 3" key="1">
    <citation type="submission" date="2017-02" db="EMBL/GenBank/DDBJ databases">
        <authorList>
            <person name="Peterson S.W."/>
        </authorList>
    </citation>
    <scope>NUCLEOTIDE SEQUENCE [LARGE SCALE GENOMIC DNA]</scope>
    <source>
        <strain evidence="2">159469</strain>
    </source>
</reference>
<dbReference type="EMBL" id="MUIZ01000014">
    <property type="protein sequence ID" value="OUK02751.1"/>
    <property type="molecule type" value="Genomic_DNA"/>
</dbReference>
<evidence type="ECO:0000259" key="1">
    <source>
        <dbReference type="Pfam" id="PF00533"/>
    </source>
</evidence>
<dbReference type="CDD" id="cd17748">
    <property type="entry name" value="BRCT_DNA_ligase_like"/>
    <property type="match status" value="1"/>
</dbReference>
<dbReference type="Proteomes" id="UP000194606">
    <property type="component" value="Unassembled WGS sequence"/>
</dbReference>
<protein>
    <recommendedName>
        <fullName evidence="1">BRCT domain-containing protein</fullName>
    </recommendedName>
</protein>